<dbReference type="NCBIfam" id="TIGR01027">
    <property type="entry name" value="proB"/>
    <property type="match status" value="1"/>
</dbReference>
<dbReference type="SUPFAM" id="SSF53633">
    <property type="entry name" value="Carbamate kinase-like"/>
    <property type="match status" value="1"/>
</dbReference>
<protein>
    <recommendedName>
        <fullName evidence="8">Glutamate 5-kinase</fullName>
        <ecNumber evidence="8">2.7.2.11</ecNumber>
    </recommendedName>
    <alternativeName>
        <fullName evidence="8">Gamma-glutamyl kinase</fullName>
        <shortName evidence="8">GK</shortName>
    </alternativeName>
</protein>
<evidence type="ECO:0000256" key="3">
    <source>
        <dbReference type="ARBA" id="ARBA00022650"/>
    </source>
</evidence>
<evidence type="ECO:0000256" key="2">
    <source>
        <dbReference type="ARBA" id="ARBA00022605"/>
    </source>
</evidence>
<gene>
    <name evidence="8 10" type="primary">proB</name>
    <name evidence="10" type="ORF">U7230_04270</name>
</gene>
<proteinExistence type="inferred from homology"/>
<comment type="function">
    <text evidence="8">Catalyzes the transfer of a phosphate group to glutamate to form L-glutamate 5-phosphate.</text>
</comment>
<keyword evidence="4 8" id="KW-0808">Transferase</keyword>
<dbReference type="InterPro" id="IPR036393">
    <property type="entry name" value="AceGlu_kinase-like_sf"/>
</dbReference>
<comment type="subcellular location">
    <subcellularLocation>
        <location evidence="8">Cytoplasm</location>
    </subcellularLocation>
</comment>
<dbReference type="PROSITE" id="PS50890">
    <property type="entry name" value="PUA"/>
    <property type="match status" value="1"/>
</dbReference>
<comment type="pathway">
    <text evidence="8">Amino-acid biosynthesis; L-proline biosynthesis; L-glutamate 5-semialdehyde from L-glutamate: step 1/2.</text>
</comment>
<dbReference type="EMBL" id="CP141615">
    <property type="protein sequence ID" value="WRP18229.1"/>
    <property type="molecule type" value="Genomic_DNA"/>
</dbReference>
<evidence type="ECO:0000256" key="6">
    <source>
        <dbReference type="ARBA" id="ARBA00022777"/>
    </source>
</evidence>
<keyword evidence="5 8" id="KW-0547">Nucleotide-binding</keyword>
<evidence type="ECO:0000256" key="4">
    <source>
        <dbReference type="ARBA" id="ARBA00022679"/>
    </source>
</evidence>
<evidence type="ECO:0000256" key="7">
    <source>
        <dbReference type="ARBA" id="ARBA00022840"/>
    </source>
</evidence>
<dbReference type="InterPro" id="IPR001057">
    <property type="entry name" value="Glu/AcGlu_kinase"/>
</dbReference>
<dbReference type="EC" id="2.7.2.11" evidence="8"/>
<dbReference type="SMART" id="SM00359">
    <property type="entry name" value="PUA"/>
    <property type="match status" value="1"/>
</dbReference>
<dbReference type="PIRSF" id="PIRSF000729">
    <property type="entry name" value="GK"/>
    <property type="match status" value="1"/>
</dbReference>
<dbReference type="InterPro" id="IPR011529">
    <property type="entry name" value="Glu_5kinase"/>
</dbReference>
<dbReference type="InterPro" id="IPR041739">
    <property type="entry name" value="G5K_ProB"/>
</dbReference>
<comment type="caution">
    <text evidence="8">Lacks conserved residue(s) required for the propagation of feature annotation.</text>
</comment>
<dbReference type="Gene3D" id="3.40.1160.10">
    <property type="entry name" value="Acetylglutamate kinase-like"/>
    <property type="match status" value="1"/>
</dbReference>
<feature type="binding site" evidence="8">
    <location>
        <position position="62"/>
    </location>
    <ligand>
        <name>substrate</name>
    </ligand>
</feature>
<dbReference type="Proteomes" id="UP001332192">
    <property type="component" value="Chromosome"/>
</dbReference>
<feature type="binding site" evidence="8">
    <location>
        <position position="161"/>
    </location>
    <ligand>
        <name>substrate</name>
    </ligand>
</feature>
<evidence type="ECO:0000256" key="5">
    <source>
        <dbReference type="ARBA" id="ARBA00022741"/>
    </source>
</evidence>
<dbReference type="HAMAP" id="MF_00456">
    <property type="entry name" value="ProB"/>
    <property type="match status" value="1"/>
</dbReference>
<evidence type="ECO:0000259" key="9">
    <source>
        <dbReference type="SMART" id="SM00359"/>
    </source>
</evidence>
<organism evidence="10 11">
    <name type="scientific">Carboxydichorda subterranea</name>
    <dbReference type="NCBI Taxonomy" id="3109565"/>
    <lineage>
        <taxon>Bacteria</taxon>
        <taxon>Bacillati</taxon>
        <taxon>Bacillota</taxon>
        <taxon>Limnochordia</taxon>
        <taxon>Limnochordales</taxon>
        <taxon>Geochordaceae</taxon>
        <taxon>Carboxydichorda</taxon>
    </lineage>
</organism>
<name>A0ABZ1BZV3_9FIRM</name>
<dbReference type="InterPro" id="IPR001048">
    <property type="entry name" value="Asp/Glu/Uridylate_kinase"/>
</dbReference>
<reference evidence="10 11" key="1">
    <citation type="journal article" date="2024" name="Front. Microbiol.">
        <title>Novel thermophilic genera Geochorda gen. nov. and Carboxydochorda gen. nov. from the deep terrestrial subsurface reveal the ecophysiological diversity in the class Limnochordia.</title>
        <authorList>
            <person name="Karnachuk O.V."/>
            <person name="Lukina A.P."/>
            <person name="Avakyan M.R."/>
            <person name="Kadnikov V.V."/>
            <person name="Begmatov S."/>
            <person name="Beletsky A.V."/>
            <person name="Vlasova K.G."/>
            <person name="Novikov A.A."/>
            <person name="Shcherbakova V.A."/>
            <person name="Mardanov A.V."/>
            <person name="Ravin N.V."/>
        </authorList>
    </citation>
    <scope>NUCLEOTIDE SEQUENCE [LARGE SCALE GENOMIC DNA]</scope>
    <source>
        <strain evidence="10 11">L945</strain>
    </source>
</reference>
<dbReference type="Pfam" id="PF01472">
    <property type="entry name" value="PUA"/>
    <property type="match status" value="1"/>
</dbReference>
<feature type="domain" description="PUA" evidence="9">
    <location>
        <begin position="289"/>
        <end position="368"/>
    </location>
</feature>
<feature type="binding site" evidence="8">
    <location>
        <position position="20"/>
    </location>
    <ligand>
        <name>ATP</name>
        <dbReference type="ChEBI" id="CHEBI:30616"/>
    </ligand>
</feature>
<dbReference type="CDD" id="cd04242">
    <property type="entry name" value="AAK_G5K_ProB"/>
    <property type="match status" value="1"/>
</dbReference>
<keyword evidence="3 8" id="KW-0641">Proline biosynthesis</keyword>
<dbReference type="InterPro" id="IPR036974">
    <property type="entry name" value="PUA_sf"/>
</dbReference>
<dbReference type="RefSeq" id="WP_324717500.1">
    <property type="nucleotide sequence ID" value="NZ_CP141615.1"/>
</dbReference>
<dbReference type="GO" id="GO:0004349">
    <property type="term" value="F:glutamate 5-kinase activity"/>
    <property type="evidence" value="ECO:0007669"/>
    <property type="project" value="UniProtKB-EC"/>
</dbReference>
<dbReference type="PANTHER" id="PTHR43654">
    <property type="entry name" value="GLUTAMATE 5-KINASE"/>
    <property type="match status" value="1"/>
</dbReference>
<accession>A0ABZ1BZV3</accession>
<dbReference type="InterPro" id="IPR015947">
    <property type="entry name" value="PUA-like_sf"/>
</dbReference>
<keyword evidence="11" id="KW-1185">Reference proteome</keyword>
<keyword evidence="6 8" id="KW-0418">Kinase</keyword>
<dbReference type="PANTHER" id="PTHR43654:SF1">
    <property type="entry name" value="ISOPENTENYL PHOSPHATE KINASE"/>
    <property type="match status" value="1"/>
</dbReference>
<evidence type="ECO:0000313" key="10">
    <source>
        <dbReference type="EMBL" id="WRP18229.1"/>
    </source>
</evidence>
<comment type="similarity">
    <text evidence="8">Belongs to the glutamate 5-kinase family.</text>
</comment>
<evidence type="ECO:0000256" key="1">
    <source>
        <dbReference type="ARBA" id="ARBA00022490"/>
    </source>
</evidence>
<sequence length="391" mass="41242">MTDARGLGPWVRGARRVVLKIGSSSVSDGRGAPRLELLGAVCREVDALFQGPPRRQVVLVSSGAIALGWPRLGLKRRPSSLPEKQAAAAVGQGVLVGVYETLLAEQGRTCAQVLLTADDLRDRKRFTHAYRTMETLLGRGVIPIVNENDTVAVDEIRVGDNDRLAAMVAVLVEADLLVILSDVDGLYSGDPRRDPQARRIPAVAFGDALDGLVSRRASGGPMGTGGVATKLQAARMAGAAGIPTVLARAEPGVVERLFSGAAVGTFFEPAPEVLRGKKRWLAFYPRSTGAVVIDDGAAQALVRQGRSLLASGVVEVVGEFPAGAVVSVTDPGGQEVGRGIVRFSSDELRRARGRHSTELAAVVSRVRTSWEVVHRDEFVAVAGGEAREKGA</sequence>
<feature type="binding site" evidence="8">
    <location>
        <begin position="181"/>
        <end position="182"/>
    </location>
    <ligand>
        <name>ATP</name>
        <dbReference type="ChEBI" id="CHEBI:30616"/>
    </ligand>
</feature>
<evidence type="ECO:0000256" key="8">
    <source>
        <dbReference type="HAMAP-Rule" id="MF_00456"/>
    </source>
</evidence>
<keyword evidence="1 8" id="KW-0963">Cytoplasm</keyword>
<dbReference type="InterPro" id="IPR005715">
    <property type="entry name" value="Glu_5kinase/COase_Synthase"/>
</dbReference>
<keyword evidence="7 8" id="KW-0067">ATP-binding</keyword>
<evidence type="ECO:0000313" key="11">
    <source>
        <dbReference type="Proteomes" id="UP001332192"/>
    </source>
</evidence>
<dbReference type="InterPro" id="IPR002478">
    <property type="entry name" value="PUA"/>
</dbReference>
<feature type="binding site" evidence="8">
    <location>
        <position position="149"/>
    </location>
    <ligand>
        <name>substrate</name>
    </ligand>
</feature>
<dbReference type="PRINTS" id="PR00474">
    <property type="entry name" value="GLU5KINASE"/>
</dbReference>
<dbReference type="Pfam" id="PF00696">
    <property type="entry name" value="AA_kinase"/>
    <property type="match status" value="1"/>
</dbReference>
<keyword evidence="2 8" id="KW-0028">Amino-acid biosynthesis</keyword>
<dbReference type="CDD" id="cd21157">
    <property type="entry name" value="PUA_G5K"/>
    <property type="match status" value="1"/>
</dbReference>
<dbReference type="Gene3D" id="2.30.130.10">
    <property type="entry name" value="PUA domain"/>
    <property type="match status" value="1"/>
</dbReference>
<dbReference type="SUPFAM" id="SSF88697">
    <property type="entry name" value="PUA domain-like"/>
    <property type="match status" value="1"/>
</dbReference>
<comment type="catalytic activity">
    <reaction evidence="8">
        <text>L-glutamate + ATP = L-glutamyl 5-phosphate + ADP</text>
        <dbReference type="Rhea" id="RHEA:14877"/>
        <dbReference type="ChEBI" id="CHEBI:29985"/>
        <dbReference type="ChEBI" id="CHEBI:30616"/>
        <dbReference type="ChEBI" id="CHEBI:58274"/>
        <dbReference type="ChEBI" id="CHEBI:456216"/>
        <dbReference type="EC" id="2.7.2.11"/>
    </reaction>
</comment>